<dbReference type="InterPro" id="IPR037018">
    <property type="entry name" value="GH65_N"/>
</dbReference>
<dbReference type="InterPro" id="IPR012341">
    <property type="entry name" value="6hp_glycosidase-like_sf"/>
</dbReference>
<dbReference type="SUPFAM" id="SSF48208">
    <property type="entry name" value="Six-hairpin glycosidases"/>
    <property type="match status" value="1"/>
</dbReference>
<dbReference type="EMBL" id="FOCG01000001">
    <property type="protein sequence ID" value="SEM82816.1"/>
    <property type="molecule type" value="Genomic_DNA"/>
</dbReference>
<accession>A0A1H8BJ73</accession>
<keyword evidence="3" id="KW-0808">Transferase</keyword>
<feature type="active site" description="Proton donor" evidence="4">
    <location>
        <position position="465"/>
    </location>
</feature>
<dbReference type="AlphaFoldDB" id="A0A1H8BJ73"/>
<dbReference type="InterPro" id="IPR011013">
    <property type="entry name" value="Gal_mutarotase_sf_dom"/>
</dbReference>
<evidence type="ECO:0000259" key="6">
    <source>
        <dbReference type="Pfam" id="PF03632"/>
    </source>
</evidence>
<dbReference type="RefSeq" id="WP_092753965.1">
    <property type="nucleotide sequence ID" value="NZ_FOCG01000001.1"/>
</dbReference>
<dbReference type="GO" id="GO:0005975">
    <property type="term" value="P:carbohydrate metabolic process"/>
    <property type="evidence" value="ECO:0007669"/>
    <property type="project" value="InterPro"/>
</dbReference>
<dbReference type="GO" id="GO:0030246">
    <property type="term" value="F:carbohydrate binding"/>
    <property type="evidence" value="ECO:0007669"/>
    <property type="project" value="InterPro"/>
</dbReference>
<evidence type="ECO:0000259" key="8">
    <source>
        <dbReference type="Pfam" id="PF03636"/>
    </source>
</evidence>
<sequence length="716" mass="81035">MRNDITLFEKSITAESNCFADDFYESTFFTGNGRMGARGYIPFEPSARPIQTGLFIAGVYDEIKPGITDFVNLPTPIWEQIKMDGKSPTLAAPIKRTLDFSCGVLSFEYVLTVGEKHLNVLHQRFFSMSQTSLLLQRTICIPQTEMHVHIESGIHTACCNCPIPDDQVKENSETIQLTMEKNTHFYDNGFTSNFATHVTNISLEQQISFRTQGFGKGVSFHRAGDAVGMSFDVDAAKNQTLFIEKAAALFTSRDKDPLITPLSSGWSFDGLLEQEKVWWQNKWQLCGIEIQGDAQTQAALHYCIYQLIVNCSARDDTVNIGARGLTHTRYKGCYFWDTDLFMMPFYLLTDPCAAKSLMQFRVNTLPQAKAHAAKMNNAGARYPWMVSYDGTEQCESWDIGASEVHITADIVYAMNQYVTATLDEEFYKNGAAEVYIETARFWLSRYTPEPNTDKVNLLFCKGPDEYCGITSNNLFTNVMVQHNLKLAIRAAEYLRQNNFGQYQKLGISEDEIQTWECLHHAIKLPQDPVTKHWRTDDTFHLLEPVDLSTIKPDAGASYHHVCFDRLQRYKVIKQADVLLLMSRLPEKFTAQEKLNAWEDFEPLCLHDSTLSFASHALFAAQNGLVEPAEHYFEQALYLDLKEVMGNTGKEGLHLACLGETWQAVVFGFAGLSFADGSPKLHPHLPDSWTSLKFNFIWENKTYCAKISADGASITLW</sequence>
<keyword evidence="10" id="KW-1185">Reference proteome</keyword>
<protein>
    <submittedName>
        <fullName evidence="9">Kojibiose phosphorylase</fullName>
    </submittedName>
</protein>
<evidence type="ECO:0000313" key="10">
    <source>
        <dbReference type="Proteomes" id="UP000199158"/>
    </source>
</evidence>
<organism evidence="9 10">
    <name type="scientific">Hydrogenoanaerobacterium saccharovorans</name>
    <dbReference type="NCBI Taxonomy" id="474960"/>
    <lineage>
        <taxon>Bacteria</taxon>
        <taxon>Bacillati</taxon>
        <taxon>Bacillota</taxon>
        <taxon>Clostridia</taxon>
        <taxon>Eubacteriales</taxon>
        <taxon>Oscillospiraceae</taxon>
        <taxon>Hydrogenoanaerobacterium</taxon>
    </lineage>
</organism>
<dbReference type="Gene3D" id="2.70.98.40">
    <property type="entry name" value="Glycoside hydrolase, family 65, N-terminal domain"/>
    <property type="match status" value="1"/>
</dbReference>
<dbReference type="STRING" id="474960.SAMN05216180_1936"/>
<evidence type="ECO:0000256" key="2">
    <source>
        <dbReference type="ARBA" id="ARBA00022676"/>
    </source>
</evidence>
<feature type="binding site" evidence="5">
    <location>
        <begin position="573"/>
        <end position="574"/>
    </location>
    <ligand>
        <name>substrate</name>
    </ligand>
</feature>
<dbReference type="PANTHER" id="PTHR11051:SF8">
    <property type="entry name" value="PROTEIN-GLUCOSYLGALACTOSYLHYDROXYLYSINE GLUCOSIDASE"/>
    <property type="match status" value="1"/>
</dbReference>
<proteinExistence type="inferred from homology"/>
<dbReference type="InterPro" id="IPR005196">
    <property type="entry name" value="Glyco_hydro_65_N"/>
</dbReference>
<dbReference type="PIRSF" id="PIRSF036289">
    <property type="entry name" value="Glycosyl_hydrolase_malt_phosph"/>
    <property type="match status" value="1"/>
</dbReference>
<dbReference type="Proteomes" id="UP000199158">
    <property type="component" value="Unassembled WGS sequence"/>
</dbReference>
<dbReference type="GO" id="GO:0016757">
    <property type="term" value="F:glycosyltransferase activity"/>
    <property type="evidence" value="ECO:0007669"/>
    <property type="project" value="UniProtKB-KW"/>
</dbReference>
<dbReference type="InterPro" id="IPR017045">
    <property type="entry name" value="Malt_Pase/Glycosyl_Hdrlase"/>
</dbReference>
<dbReference type="InterPro" id="IPR005194">
    <property type="entry name" value="Glyco_hydro_65_C"/>
</dbReference>
<feature type="domain" description="Glycoside hydrolase family 65 N-terminal" evidence="8">
    <location>
        <begin position="24"/>
        <end position="253"/>
    </location>
</feature>
<dbReference type="OrthoDB" id="9758855at2"/>
<dbReference type="GO" id="GO:0004553">
    <property type="term" value="F:hydrolase activity, hydrolyzing O-glycosyl compounds"/>
    <property type="evidence" value="ECO:0007669"/>
    <property type="project" value="TreeGrafter"/>
</dbReference>
<evidence type="ECO:0000313" key="9">
    <source>
        <dbReference type="EMBL" id="SEM82816.1"/>
    </source>
</evidence>
<evidence type="ECO:0000256" key="3">
    <source>
        <dbReference type="ARBA" id="ARBA00022679"/>
    </source>
</evidence>
<dbReference type="InterPro" id="IPR005195">
    <property type="entry name" value="Glyco_hydro_65_M"/>
</dbReference>
<dbReference type="Pfam" id="PF03636">
    <property type="entry name" value="Glyco_hydro_65N"/>
    <property type="match status" value="1"/>
</dbReference>
<keyword evidence="2" id="KW-0328">Glycosyltransferase</keyword>
<evidence type="ECO:0000259" key="7">
    <source>
        <dbReference type="Pfam" id="PF03633"/>
    </source>
</evidence>
<feature type="domain" description="Glycoside hydrolase family 65 C-terminal" evidence="7">
    <location>
        <begin position="672"/>
        <end position="715"/>
    </location>
</feature>
<gene>
    <name evidence="9" type="ORF">SAMN05216180_1936</name>
</gene>
<dbReference type="InterPro" id="IPR008928">
    <property type="entry name" value="6-hairpin_glycosidase_sf"/>
</dbReference>
<reference evidence="9 10" key="1">
    <citation type="submission" date="2016-10" db="EMBL/GenBank/DDBJ databases">
        <authorList>
            <person name="de Groot N.N."/>
        </authorList>
    </citation>
    <scope>NUCLEOTIDE SEQUENCE [LARGE SCALE GENOMIC DNA]</scope>
    <source>
        <strain evidence="9 10">CGMCC 1.5070</strain>
    </source>
</reference>
<feature type="binding site" evidence="5">
    <location>
        <begin position="336"/>
        <end position="337"/>
    </location>
    <ligand>
        <name>substrate</name>
    </ligand>
</feature>
<name>A0A1H8BJ73_9FIRM</name>
<dbReference type="SUPFAM" id="SSF74650">
    <property type="entry name" value="Galactose mutarotase-like"/>
    <property type="match status" value="1"/>
</dbReference>
<evidence type="ECO:0000256" key="4">
    <source>
        <dbReference type="PIRSR" id="PIRSR036289-50"/>
    </source>
</evidence>
<comment type="similarity">
    <text evidence="1">Belongs to the glycosyl hydrolase 65 family.</text>
</comment>
<dbReference type="Gene3D" id="1.50.10.10">
    <property type="match status" value="1"/>
</dbReference>
<feature type="domain" description="Glycoside hydrolase family 65 central catalytic" evidence="6">
    <location>
        <begin position="302"/>
        <end position="662"/>
    </location>
</feature>
<dbReference type="Pfam" id="PF03632">
    <property type="entry name" value="Glyco_hydro_65m"/>
    <property type="match status" value="1"/>
</dbReference>
<dbReference type="PANTHER" id="PTHR11051">
    <property type="entry name" value="GLYCOSYL HYDROLASE-RELATED"/>
    <property type="match status" value="1"/>
</dbReference>
<dbReference type="Gene3D" id="2.60.420.10">
    <property type="entry name" value="Maltose phosphorylase, domain 3"/>
    <property type="match status" value="1"/>
</dbReference>
<evidence type="ECO:0000256" key="1">
    <source>
        <dbReference type="ARBA" id="ARBA00006768"/>
    </source>
</evidence>
<evidence type="ECO:0000256" key="5">
    <source>
        <dbReference type="PIRSR" id="PIRSR036289-51"/>
    </source>
</evidence>
<dbReference type="Pfam" id="PF03633">
    <property type="entry name" value="Glyco_hydro_65C"/>
    <property type="match status" value="1"/>
</dbReference>